<keyword evidence="2" id="KW-1185">Reference proteome</keyword>
<name>A0A853ISL9_9BURK</name>
<gene>
    <name evidence="1" type="ORF">H0I39_09785</name>
</gene>
<dbReference type="RefSeq" id="WP_180550363.1">
    <property type="nucleotide sequence ID" value="NZ_JACCKX010000001.1"/>
</dbReference>
<protein>
    <submittedName>
        <fullName evidence="1">Uncharacterized protein</fullName>
    </submittedName>
</protein>
<comment type="caution">
    <text evidence="1">The sequence shown here is derived from an EMBL/GenBank/DDBJ whole genome shotgun (WGS) entry which is preliminary data.</text>
</comment>
<sequence>MRTEFRKLLDGFRQIEKQFGLPPNDVASAVAAFLAGSYMGYRNANFPDEHFKPLVAPMREALATDARFAQTGHAERQDMFEQLATLGMLMATTQIGLQRQPDAGIEARMRQTGKAYLEAFLKTGAERVRLTAAGLRVD</sequence>
<evidence type="ECO:0000313" key="1">
    <source>
        <dbReference type="EMBL" id="NZA01975.1"/>
    </source>
</evidence>
<accession>A0A853ISL9</accession>
<dbReference type="Pfam" id="PF20388">
    <property type="entry name" value="DUF6683"/>
    <property type="match status" value="1"/>
</dbReference>
<evidence type="ECO:0000313" key="2">
    <source>
        <dbReference type="Proteomes" id="UP000589716"/>
    </source>
</evidence>
<proteinExistence type="predicted"/>
<dbReference type="Proteomes" id="UP000589716">
    <property type="component" value="Unassembled WGS sequence"/>
</dbReference>
<dbReference type="EMBL" id="JACCKX010000001">
    <property type="protein sequence ID" value="NZA01975.1"/>
    <property type="molecule type" value="Genomic_DNA"/>
</dbReference>
<reference evidence="1 2" key="1">
    <citation type="submission" date="2020-07" db="EMBL/GenBank/DDBJ databases">
        <authorList>
            <person name="Maaloum M."/>
        </authorList>
    </citation>
    <scope>NUCLEOTIDE SEQUENCE [LARGE SCALE GENOMIC DNA]</scope>
    <source>
        <strain evidence="1 2">GCS-AN-3</strain>
    </source>
</reference>
<organism evidence="1 2">
    <name type="scientific">Ottowia beijingensis</name>
    <dbReference type="NCBI Taxonomy" id="1207057"/>
    <lineage>
        <taxon>Bacteria</taxon>
        <taxon>Pseudomonadati</taxon>
        <taxon>Pseudomonadota</taxon>
        <taxon>Betaproteobacteria</taxon>
        <taxon>Burkholderiales</taxon>
        <taxon>Comamonadaceae</taxon>
        <taxon>Ottowia</taxon>
    </lineage>
</organism>
<dbReference type="InterPro" id="IPR046505">
    <property type="entry name" value="DUF6683"/>
</dbReference>
<dbReference type="AlphaFoldDB" id="A0A853ISL9"/>